<dbReference type="GO" id="GO:0004803">
    <property type="term" value="F:transposase activity"/>
    <property type="evidence" value="ECO:0007669"/>
    <property type="project" value="InterPro"/>
</dbReference>
<dbReference type="Proteomes" id="UP000600365">
    <property type="component" value="Unassembled WGS sequence"/>
</dbReference>
<dbReference type="GO" id="GO:0003677">
    <property type="term" value="F:DNA binding"/>
    <property type="evidence" value="ECO:0007669"/>
    <property type="project" value="InterPro"/>
</dbReference>
<protein>
    <recommendedName>
        <fullName evidence="1">Transposase IS116/IS110/IS902 C-terminal domain-containing protein</fullName>
    </recommendedName>
</protein>
<organism evidence="2 3">
    <name type="scientific">Streptomyces albiflavescens</name>
    <dbReference type="NCBI Taxonomy" id="1623582"/>
    <lineage>
        <taxon>Bacteria</taxon>
        <taxon>Bacillati</taxon>
        <taxon>Actinomycetota</taxon>
        <taxon>Actinomycetes</taxon>
        <taxon>Kitasatosporales</taxon>
        <taxon>Streptomycetaceae</taxon>
        <taxon>Streptomyces</taxon>
    </lineage>
</organism>
<evidence type="ECO:0000313" key="3">
    <source>
        <dbReference type="Proteomes" id="UP000600365"/>
    </source>
</evidence>
<dbReference type="AlphaFoldDB" id="A0A918D4B0"/>
<gene>
    <name evidence="2" type="ORF">GCM10011579_032370</name>
</gene>
<evidence type="ECO:0000313" key="2">
    <source>
        <dbReference type="EMBL" id="GGN63714.1"/>
    </source>
</evidence>
<dbReference type="GO" id="GO:0006313">
    <property type="term" value="P:DNA transposition"/>
    <property type="evidence" value="ECO:0007669"/>
    <property type="project" value="InterPro"/>
</dbReference>
<proteinExistence type="predicted"/>
<sequence length="90" mass="9819">MWFTAQCVRLLWVEACELEGGPFRFVCEQVPELLQLFGVGPVTAVQVLVGWWYRGWLRSGAAFASFAGVVPIRASCGLADMRGLGRGGVD</sequence>
<reference evidence="2 3" key="1">
    <citation type="journal article" date="2014" name="Int. J. Syst. Evol. Microbiol.">
        <title>Complete genome sequence of Corynebacterium casei LMG S-19264T (=DSM 44701T), isolated from a smear-ripened cheese.</title>
        <authorList>
            <consortium name="US DOE Joint Genome Institute (JGI-PGF)"/>
            <person name="Walter F."/>
            <person name="Albersmeier A."/>
            <person name="Kalinowski J."/>
            <person name="Ruckert C."/>
        </authorList>
    </citation>
    <scope>NUCLEOTIDE SEQUENCE [LARGE SCALE GENOMIC DNA]</scope>
    <source>
        <strain evidence="2 3">CGMCC 4.7111</strain>
    </source>
</reference>
<accession>A0A918D4B0</accession>
<dbReference type="InterPro" id="IPR003346">
    <property type="entry name" value="Transposase_20"/>
</dbReference>
<name>A0A918D4B0_9ACTN</name>
<dbReference type="EMBL" id="BMMM01000005">
    <property type="protein sequence ID" value="GGN63714.1"/>
    <property type="molecule type" value="Genomic_DNA"/>
</dbReference>
<feature type="domain" description="Transposase IS116/IS110/IS902 C-terminal" evidence="1">
    <location>
        <begin position="33"/>
        <end position="79"/>
    </location>
</feature>
<keyword evidence="3" id="KW-1185">Reference proteome</keyword>
<comment type="caution">
    <text evidence="2">The sequence shown here is derived from an EMBL/GenBank/DDBJ whole genome shotgun (WGS) entry which is preliminary data.</text>
</comment>
<dbReference type="Pfam" id="PF02371">
    <property type="entry name" value="Transposase_20"/>
    <property type="match status" value="1"/>
</dbReference>
<evidence type="ECO:0000259" key="1">
    <source>
        <dbReference type="Pfam" id="PF02371"/>
    </source>
</evidence>